<proteinExistence type="inferred from homology"/>
<feature type="domain" description="Type II secretion system protein GspF" evidence="9">
    <location>
        <begin position="271"/>
        <end position="391"/>
    </location>
</feature>
<comment type="similarity">
    <text evidence="2">Belongs to the GSP F family.</text>
</comment>
<dbReference type="InterPro" id="IPR018076">
    <property type="entry name" value="T2SS_GspF_dom"/>
</dbReference>
<keyword evidence="3" id="KW-1003">Cell membrane</keyword>
<dbReference type="PANTHER" id="PTHR30012:SF0">
    <property type="entry name" value="TYPE II SECRETION SYSTEM PROTEIN F-RELATED"/>
    <property type="match status" value="1"/>
</dbReference>
<evidence type="ECO:0000259" key="9">
    <source>
        <dbReference type="Pfam" id="PF00482"/>
    </source>
</evidence>
<protein>
    <recommendedName>
        <fullName evidence="9">Type II secretion system protein GspF domain-containing protein</fullName>
    </recommendedName>
</protein>
<accession>A0A2M8LA05</accession>
<evidence type="ECO:0000256" key="2">
    <source>
        <dbReference type="ARBA" id="ARBA00005745"/>
    </source>
</evidence>
<dbReference type="GO" id="GO:0005886">
    <property type="term" value="C:plasma membrane"/>
    <property type="evidence" value="ECO:0007669"/>
    <property type="project" value="UniProtKB-SubCell"/>
</dbReference>
<evidence type="ECO:0000256" key="1">
    <source>
        <dbReference type="ARBA" id="ARBA00004429"/>
    </source>
</evidence>
<dbReference type="Proteomes" id="UP000230959">
    <property type="component" value="Unassembled WGS sequence"/>
</dbReference>
<name>A0A2M8LA05_9BACT</name>
<dbReference type="InterPro" id="IPR003004">
    <property type="entry name" value="GspF/PilC"/>
</dbReference>
<feature type="transmembrane region" description="Helical" evidence="8">
    <location>
        <begin position="374"/>
        <end position="395"/>
    </location>
</feature>
<dbReference type="PRINTS" id="PR00812">
    <property type="entry name" value="BCTERIALGSPF"/>
</dbReference>
<organism evidence="10 11">
    <name type="scientific">Candidatus Terrybacteria bacterium CG10_big_fil_rev_8_21_14_0_10_41_10</name>
    <dbReference type="NCBI Taxonomy" id="1975026"/>
    <lineage>
        <taxon>Bacteria</taxon>
        <taxon>Candidatus Terryibacteriota</taxon>
    </lineage>
</organism>
<dbReference type="InterPro" id="IPR042094">
    <property type="entry name" value="T2SS_GspF_sf"/>
</dbReference>
<dbReference type="EMBL" id="PFER01000040">
    <property type="protein sequence ID" value="PJE73421.1"/>
    <property type="molecule type" value="Genomic_DNA"/>
</dbReference>
<comment type="subcellular location">
    <subcellularLocation>
        <location evidence="1">Cell inner membrane</location>
        <topology evidence="1">Multi-pass membrane protein</topology>
    </subcellularLocation>
</comment>
<feature type="transmembrane region" description="Helical" evidence="8">
    <location>
        <begin position="209"/>
        <end position="237"/>
    </location>
</feature>
<dbReference type="PANTHER" id="PTHR30012">
    <property type="entry name" value="GENERAL SECRETION PATHWAY PROTEIN"/>
    <property type="match status" value="1"/>
</dbReference>
<comment type="caution">
    <text evidence="10">The sequence shown here is derived from an EMBL/GenBank/DDBJ whole genome shotgun (WGS) entry which is preliminary data.</text>
</comment>
<dbReference type="FunFam" id="1.20.81.30:FF:000001">
    <property type="entry name" value="Type II secretion system protein F"/>
    <property type="match status" value="2"/>
</dbReference>
<keyword evidence="5 8" id="KW-0812">Transmembrane</keyword>
<dbReference type="Gene3D" id="1.20.81.30">
    <property type="entry name" value="Type II secretion system (T2SS), domain F"/>
    <property type="match status" value="2"/>
</dbReference>
<keyword evidence="7 8" id="KW-0472">Membrane</keyword>
<evidence type="ECO:0000256" key="6">
    <source>
        <dbReference type="ARBA" id="ARBA00022989"/>
    </source>
</evidence>
<keyword evidence="4" id="KW-0997">Cell inner membrane</keyword>
<evidence type="ECO:0000256" key="7">
    <source>
        <dbReference type="ARBA" id="ARBA00023136"/>
    </source>
</evidence>
<evidence type="ECO:0000313" key="11">
    <source>
        <dbReference type="Proteomes" id="UP000230959"/>
    </source>
</evidence>
<keyword evidence="6 8" id="KW-1133">Transmembrane helix</keyword>
<evidence type="ECO:0000256" key="5">
    <source>
        <dbReference type="ARBA" id="ARBA00022692"/>
    </source>
</evidence>
<feature type="domain" description="Type II secretion system protein GspF" evidence="9">
    <location>
        <begin position="67"/>
        <end position="190"/>
    </location>
</feature>
<reference evidence="11" key="1">
    <citation type="submission" date="2017-09" db="EMBL/GenBank/DDBJ databases">
        <title>Depth-based differentiation of microbial function through sediment-hosted aquifers and enrichment of novel symbionts in the deep terrestrial subsurface.</title>
        <authorList>
            <person name="Probst A.J."/>
            <person name="Ladd B."/>
            <person name="Jarett J.K."/>
            <person name="Geller-Mcgrath D.E."/>
            <person name="Sieber C.M.K."/>
            <person name="Emerson J.B."/>
            <person name="Anantharaman K."/>
            <person name="Thomas B.C."/>
            <person name="Malmstrom R."/>
            <person name="Stieglmeier M."/>
            <person name="Klingl A."/>
            <person name="Woyke T."/>
            <person name="Ryan C.M."/>
            <person name="Banfield J.F."/>
        </authorList>
    </citation>
    <scope>NUCLEOTIDE SEQUENCE [LARGE SCALE GENOMIC DNA]</scope>
</reference>
<sequence>MKFNYYAKKITGEEKKGVIEAKDRFDLAHALRKKGYSLVSLKEIGGVSLLSRFSSIGSVSISDKMMFTKNLSVMVKAGLSISRALDILVKQTKNKKFMRVISRLMEKTREGDPLSLAMKGYPKVFSKLLVSMVKVGEETGKLSESLEVAGFQLERDHLLMKRIKGAMMYPSIIIIAMLLIGVFMFIYVVPTLVSTFSELNVELPLSTKIIIAISNILSNHFLAAILVFAVAILLAIWATGTEKGKGVLSAAFLRLPLVSPIVKKINSARTSRTLSSLIGSGVNVLDALSITRDVLQNHRYKKVLETAGRNVQKGAPMSDAFKEAEDLYPALIGEMMSVGEETGKTSQMLDQLAAFYEAEVADATKDLTTIIEPILMLFIGAAVGFFALSMIRPMYSMLNGI</sequence>
<evidence type="ECO:0000256" key="3">
    <source>
        <dbReference type="ARBA" id="ARBA00022475"/>
    </source>
</evidence>
<feature type="transmembrane region" description="Helical" evidence="8">
    <location>
        <begin position="167"/>
        <end position="189"/>
    </location>
</feature>
<gene>
    <name evidence="10" type="ORF">COV02_02815</name>
</gene>
<evidence type="ECO:0000256" key="8">
    <source>
        <dbReference type="SAM" id="Phobius"/>
    </source>
</evidence>
<evidence type="ECO:0000256" key="4">
    <source>
        <dbReference type="ARBA" id="ARBA00022519"/>
    </source>
</evidence>
<dbReference type="Pfam" id="PF00482">
    <property type="entry name" value="T2SSF"/>
    <property type="match status" value="2"/>
</dbReference>
<evidence type="ECO:0000313" key="10">
    <source>
        <dbReference type="EMBL" id="PJE73421.1"/>
    </source>
</evidence>
<dbReference type="AlphaFoldDB" id="A0A2M8LA05"/>